<sequence>MIKTVLLTGALFLTTANIYAQQTITPADTVNAVQRLFQKHRTGGWVWTTIGAAFAVRIASVAAASSATDGFASTTGGTIVGVGVFGGVPAGIGISKLTRFSKSKEEQVVALYNQSGILPPYVRKRLKTKHFHQQ</sequence>
<feature type="signal peptide" evidence="1">
    <location>
        <begin position="1"/>
        <end position="20"/>
    </location>
</feature>
<evidence type="ECO:0000313" key="2">
    <source>
        <dbReference type="EMBL" id="GGF17200.1"/>
    </source>
</evidence>
<keyword evidence="3" id="KW-1185">Reference proteome</keyword>
<dbReference type="Proteomes" id="UP000632273">
    <property type="component" value="Unassembled WGS sequence"/>
</dbReference>
<keyword evidence="1" id="KW-0732">Signal</keyword>
<gene>
    <name evidence="2" type="ORF">GCM10011383_30800</name>
</gene>
<evidence type="ECO:0000256" key="1">
    <source>
        <dbReference type="SAM" id="SignalP"/>
    </source>
</evidence>
<comment type="caution">
    <text evidence="2">The sequence shown here is derived from an EMBL/GenBank/DDBJ whole genome shotgun (WGS) entry which is preliminary data.</text>
</comment>
<dbReference type="EMBL" id="BMHT01000005">
    <property type="protein sequence ID" value="GGF17200.1"/>
    <property type="molecule type" value="Genomic_DNA"/>
</dbReference>
<reference evidence="3" key="1">
    <citation type="journal article" date="2019" name="Int. J. Syst. Evol. Microbiol.">
        <title>The Global Catalogue of Microorganisms (GCM) 10K type strain sequencing project: providing services to taxonomists for standard genome sequencing and annotation.</title>
        <authorList>
            <consortium name="The Broad Institute Genomics Platform"/>
            <consortium name="The Broad Institute Genome Sequencing Center for Infectious Disease"/>
            <person name="Wu L."/>
            <person name="Ma J."/>
        </authorList>
    </citation>
    <scope>NUCLEOTIDE SEQUENCE [LARGE SCALE GENOMIC DNA]</scope>
    <source>
        <strain evidence="3">CGMCC 1.15197</strain>
    </source>
</reference>
<accession>A0ABQ1UG53</accession>
<proteinExistence type="predicted"/>
<dbReference type="RefSeq" id="WP_188814914.1">
    <property type="nucleotide sequence ID" value="NZ_BMHT01000005.1"/>
</dbReference>
<name>A0ABQ1UG53_9BACT</name>
<feature type="chain" id="PRO_5047320822" evidence="1">
    <location>
        <begin position="21"/>
        <end position="134"/>
    </location>
</feature>
<organism evidence="2 3">
    <name type="scientific">Hymenobacter cavernae</name>
    <dbReference type="NCBI Taxonomy" id="2044852"/>
    <lineage>
        <taxon>Bacteria</taxon>
        <taxon>Pseudomonadati</taxon>
        <taxon>Bacteroidota</taxon>
        <taxon>Cytophagia</taxon>
        <taxon>Cytophagales</taxon>
        <taxon>Hymenobacteraceae</taxon>
        <taxon>Hymenobacter</taxon>
    </lineage>
</organism>
<evidence type="ECO:0000313" key="3">
    <source>
        <dbReference type="Proteomes" id="UP000632273"/>
    </source>
</evidence>
<protein>
    <submittedName>
        <fullName evidence="2">Uncharacterized protein</fullName>
    </submittedName>
</protein>